<gene>
    <name evidence="2" type="ordered locus">EROM_071700</name>
</gene>
<dbReference type="EMBL" id="CP003524">
    <property type="protein sequence ID" value="AFN83421.1"/>
    <property type="molecule type" value="Genomic_DNA"/>
</dbReference>
<dbReference type="HOGENOM" id="CLU_127203_0_0_1"/>
<sequence length="168" mass="19800">MPLPTLNDLILAYQNEKSAKRLLPYASCPMKHFLDVVSRRAGDMKALGKTIVRNVYELELERVKFFIKEYIRVRLKKLSTNLYVDRSFLSERETIFYEKYIGLLKERDIYVPEQKFCKKNEFIGFYCCVDVDGIMIDGELLEVFKGDFFVAPLSDVMDLLKRNEIILF</sequence>
<dbReference type="RefSeq" id="XP_009264918.1">
    <property type="nucleotide sequence ID" value="XM_009266643.1"/>
</dbReference>
<dbReference type="OrthoDB" id="338231at2759"/>
<dbReference type="VEuPathDB" id="MicrosporidiaDB:EROM_071700"/>
<organism evidence="2 3">
    <name type="scientific">Encephalitozoon romaleae (strain SJ-2008)</name>
    <name type="common">Microsporidian parasite</name>
    <dbReference type="NCBI Taxonomy" id="1178016"/>
    <lineage>
        <taxon>Eukaryota</taxon>
        <taxon>Fungi</taxon>
        <taxon>Fungi incertae sedis</taxon>
        <taxon>Microsporidia</taxon>
        <taxon>Unikaryonidae</taxon>
        <taxon>Encephalitozoon</taxon>
    </lineage>
</organism>
<evidence type="ECO:0000256" key="1">
    <source>
        <dbReference type="PIRNR" id="PIRNR007764"/>
    </source>
</evidence>
<evidence type="ECO:0000313" key="3">
    <source>
        <dbReference type="Proteomes" id="UP000010094"/>
    </source>
</evidence>
<dbReference type="PIRSF" id="PIRSF007764">
    <property type="entry name" value="Sld5"/>
    <property type="match status" value="1"/>
</dbReference>
<dbReference type="PANTHER" id="PTHR21206">
    <property type="entry name" value="SLD5 PROTEIN"/>
    <property type="match status" value="1"/>
</dbReference>
<dbReference type="InterPro" id="IPR036224">
    <property type="entry name" value="GINS_bundle-like_dom_sf"/>
</dbReference>
<dbReference type="PANTHER" id="PTHR21206:SF0">
    <property type="entry name" value="DNA REPLICATION COMPLEX GINS PROTEIN SLD5"/>
    <property type="match status" value="1"/>
</dbReference>
<keyword evidence="3" id="KW-1185">Reference proteome</keyword>
<dbReference type="GO" id="GO:0006261">
    <property type="term" value="P:DNA-templated DNA replication"/>
    <property type="evidence" value="ECO:0007669"/>
    <property type="project" value="InterPro"/>
</dbReference>
<dbReference type="Gene3D" id="1.20.58.1030">
    <property type="match status" value="1"/>
</dbReference>
<comment type="subcellular location">
    <subcellularLocation>
        <location evidence="1">Nucleus</location>
    </subcellularLocation>
</comment>
<accession>I6ZUN4</accession>
<dbReference type="GO" id="GO:0000811">
    <property type="term" value="C:GINS complex"/>
    <property type="evidence" value="ECO:0007669"/>
    <property type="project" value="UniProtKB-UniRule"/>
</dbReference>
<dbReference type="AlphaFoldDB" id="I6ZUN4"/>
<name>I6ZUN4_ENCRO</name>
<dbReference type="Proteomes" id="UP000010094">
    <property type="component" value="Chromosome VII"/>
</dbReference>
<comment type="similarity">
    <text evidence="1">Belongs to the GINS4/SLD5 family.</text>
</comment>
<reference evidence="2 3" key="1">
    <citation type="journal article" date="2012" name="Proc. Natl. Acad. Sci. U.S.A.">
        <title>Gain and loss of multiple functionally related, horizontally transferred genes in the reduced genomes of two microsporidian parasites.</title>
        <authorList>
            <person name="Pombert J.-F."/>
            <person name="Selman M."/>
            <person name="Burki F."/>
            <person name="Bardell F.T."/>
            <person name="Farinelli L."/>
            <person name="Solter L.F."/>
            <person name="Whitman D.W."/>
            <person name="Weiss L.M."/>
            <person name="Corradi N."/>
            <person name="Keeling P.J."/>
        </authorList>
    </citation>
    <scope>NUCLEOTIDE SEQUENCE [LARGE SCALE GENOMIC DNA]</scope>
    <source>
        <strain evidence="2 3">SJ-2008</strain>
    </source>
</reference>
<dbReference type="SUPFAM" id="SSF158573">
    <property type="entry name" value="GINS helical bundle-like"/>
    <property type="match status" value="1"/>
</dbReference>
<dbReference type="InterPro" id="IPR008591">
    <property type="entry name" value="GINS_Sld5"/>
</dbReference>
<comment type="function">
    <text evidence="1">The GINS complex plays an essential role in the initiation of DNA replication.</text>
</comment>
<dbReference type="KEGG" id="ero:EROM_071700"/>
<keyword evidence="1" id="KW-0539">Nucleus</keyword>
<protein>
    <recommendedName>
        <fullName evidence="1">DNA replication complex GINS protein SLD5</fullName>
    </recommendedName>
</protein>
<evidence type="ECO:0000313" key="2">
    <source>
        <dbReference type="EMBL" id="AFN83421.1"/>
    </source>
</evidence>
<dbReference type="GeneID" id="20521734"/>
<proteinExistence type="inferred from homology"/>
<dbReference type="GO" id="GO:0000727">
    <property type="term" value="P:double-strand break repair via break-induced replication"/>
    <property type="evidence" value="ECO:0007669"/>
    <property type="project" value="TreeGrafter"/>
</dbReference>
<keyword evidence="1" id="KW-0235">DNA replication</keyword>